<keyword evidence="3" id="KW-1185">Reference proteome</keyword>
<proteinExistence type="predicted"/>
<keyword evidence="1" id="KW-0812">Transmembrane</keyword>
<evidence type="ECO:0008006" key="4">
    <source>
        <dbReference type="Google" id="ProtNLM"/>
    </source>
</evidence>
<evidence type="ECO:0000313" key="2">
    <source>
        <dbReference type="EMBL" id="OQO06470.1"/>
    </source>
</evidence>
<protein>
    <recommendedName>
        <fullName evidence="4">Pali-domain-containing protein</fullName>
    </recommendedName>
</protein>
<dbReference type="GO" id="GO:0035838">
    <property type="term" value="C:growing cell tip"/>
    <property type="evidence" value="ECO:0007669"/>
    <property type="project" value="TreeGrafter"/>
</dbReference>
<keyword evidence="1" id="KW-1133">Transmembrane helix</keyword>
<dbReference type="AlphaFoldDB" id="A0A1V8T539"/>
<dbReference type="InterPro" id="IPR051380">
    <property type="entry name" value="pH-response_reg_palI/RIM9"/>
</dbReference>
<organism evidence="2 3">
    <name type="scientific">Cryoendolithus antarcticus</name>
    <dbReference type="NCBI Taxonomy" id="1507870"/>
    <lineage>
        <taxon>Eukaryota</taxon>
        <taxon>Fungi</taxon>
        <taxon>Dikarya</taxon>
        <taxon>Ascomycota</taxon>
        <taxon>Pezizomycotina</taxon>
        <taxon>Dothideomycetes</taxon>
        <taxon>Dothideomycetidae</taxon>
        <taxon>Cladosporiales</taxon>
        <taxon>Cladosporiaceae</taxon>
        <taxon>Cryoendolithus</taxon>
    </lineage>
</organism>
<feature type="transmembrane region" description="Helical" evidence="1">
    <location>
        <begin position="7"/>
        <end position="32"/>
    </location>
</feature>
<reference evidence="3" key="1">
    <citation type="submission" date="2017-03" db="EMBL/GenBank/DDBJ databases">
        <title>Genomes of endolithic fungi from Antarctica.</title>
        <authorList>
            <person name="Coleine C."/>
            <person name="Masonjones S."/>
            <person name="Stajich J.E."/>
        </authorList>
    </citation>
    <scope>NUCLEOTIDE SEQUENCE [LARGE SCALE GENOMIC DNA]</scope>
    <source>
        <strain evidence="3">CCFEE 5527</strain>
    </source>
</reference>
<feature type="transmembrane region" description="Helical" evidence="1">
    <location>
        <begin position="176"/>
        <end position="200"/>
    </location>
</feature>
<dbReference type="PANTHER" id="PTHR28013">
    <property type="entry name" value="PROTEIN DCV1-RELATED"/>
    <property type="match status" value="1"/>
</dbReference>
<sequence>MAIANRLHWLGAAFIFIASILFLITTLSAPVWDHIGLLNVHLTNGSTISFGTFGYCILNGSPFEHSADYDLPSTIGYAPAHIIAAADYTRLTDIEAGTSDSLTRTMILHPIISALTFFAWLTALGAGLFGSLISLAFGGIALVLCVIVLGTDFTIFGVLRHNVNGDWSGSHAKFGEAVWCLVAGFVLLSWGCVLVGFTCLRNRNEKKRAERLRTAASGSTAMPPPLSPLGRRKRFWIF</sequence>
<dbReference type="OrthoDB" id="2354757at2759"/>
<evidence type="ECO:0000256" key="1">
    <source>
        <dbReference type="SAM" id="Phobius"/>
    </source>
</evidence>
<feature type="transmembrane region" description="Helical" evidence="1">
    <location>
        <begin position="107"/>
        <end position="128"/>
    </location>
</feature>
<evidence type="ECO:0000313" key="3">
    <source>
        <dbReference type="Proteomes" id="UP000192596"/>
    </source>
</evidence>
<feature type="transmembrane region" description="Helical" evidence="1">
    <location>
        <begin position="135"/>
        <end position="156"/>
    </location>
</feature>
<dbReference type="PANTHER" id="PTHR28013:SF7">
    <property type="entry name" value="PALI-DOMAIN-CONTAINING PROTEIN"/>
    <property type="match status" value="1"/>
</dbReference>
<accession>A0A1V8T539</accession>
<dbReference type="STRING" id="1507870.A0A1V8T539"/>
<dbReference type="Proteomes" id="UP000192596">
    <property type="component" value="Unassembled WGS sequence"/>
</dbReference>
<keyword evidence="1" id="KW-0472">Membrane</keyword>
<dbReference type="InParanoid" id="A0A1V8T539"/>
<comment type="caution">
    <text evidence="2">The sequence shown here is derived from an EMBL/GenBank/DDBJ whole genome shotgun (WGS) entry which is preliminary data.</text>
</comment>
<name>A0A1V8T539_9PEZI</name>
<dbReference type="GO" id="GO:0032153">
    <property type="term" value="C:cell division site"/>
    <property type="evidence" value="ECO:0007669"/>
    <property type="project" value="TreeGrafter"/>
</dbReference>
<gene>
    <name evidence="2" type="ORF">B0A48_08253</name>
</gene>
<dbReference type="GO" id="GO:0005886">
    <property type="term" value="C:plasma membrane"/>
    <property type="evidence" value="ECO:0007669"/>
    <property type="project" value="TreeGrafter"/>
</dbReference>
<dbReference type="EMBL" id="NAJO01000016">
    <property type="protein sequence ID" value="OQO06470.1"/>
    <property type="molecule type" value="Genomic_DNA"/>
</dbReference>